<dbReference type="OrthoDB" id="5872222at2759"/>
<dbReference type="Proteomes" id="UP000024635">
    <property type="component" value="Unassembled WGS sequence"/>
</dbReference>
<dbReference type="PRINTS" id="PR01345">
    <property type="entry name" value="CERVTRCPTASE"/>
</dbReference>
<feature type="transmembrane region" description="Helical" evidence="1">
    <location>
        <begin position="232"/>
        <end position="257"/>
    </location>
</feature>
<protein>
    <recommendedName>
        <fullName evidence="4">Reverse transcriptase domain-containing protein</fullName>
    </recommendedName>
</protein>
<accession>A0A016UHH7</accession>
<evidence type="ECO:0000313" key="3">
    <source>
        <dbReference type="Proteomes" id="UP000024635"/>
    </source>
</evidence>
<evidence type="ECO:0008006" key="4">
    <source>
        <dbReference type="Google" id="ProtNLM"/>
    </source>
</evidence>
<sequence length="289" mass="33018">MLLDIGAESKIHADDVKIYRVVARLGDVSSLQQAIDRMVAWSKAWQLPLSPHKTSFMRLTAGSSVSPTHVYKIEGAEISAVTSVKDLGFVYTNKLDFSEHIKIRCKLVMLRTFQIFKALSVKSKHILLKAYKTYVRPIVESSATVFNPTKMKDIYSIERVQNNFTRKLLARVGGFLYSRIPRASIRNKYLGLSSLEPRRRVFDVCLVHKILHSSVSEGPKNFFRMGRSRTRAVFTISLLCVLFFFAGLHCTFITFAFCKRNKLILILILILWVIQLNFPLLKVTLTQIS</sequence>
<organism evidence="2 3">
    <name type="scientific">Ancylostoma ceylanicum</name>
    <dbReference type="NCBI Taxonomy" id="53326"/>
    <lineage>
        <taxon>Eukaryota</taxon>
        <taxon>Metazoa</taxon>
        <taxon>Ecdysozoa</taxon>
        <taxon>Nematoda</taxon>
        <taxon>Chromadorea</taxon>
        <taxon>Rhabditida</taxon>
        <taxon>Rhabditina</taxon>
        <taxon>Rhabditomorpha</taxon>
        <taxon>Strongyloidea</taxon>
        <taxon>Ancylostomatidae</taxon>
        <taxon>Ancylostomatinae</taxon>
        <taxon>Ancylostoma</taxon>
    </lineage>
</organism>
<dbReference type="PANTHER" id="PTHR33332">
    <property type="entry name" value="REVERSE TRANSCRIPTASE DOMAIN-CONTAINING PROTEIN"/>
    <property type="match status" value="1"/>
</dbReference>
<feature type="transmembrane region" description="Helical" evidence="1">
    <location>
        <begin position="263"/>
        <end position="281"/>
    </location>
</feature>
<reference evidence="3" key="1">
    <citation type="journal article" date="2015" name="Nat. Genet.">
        <title>The genome and transcriptome of the zoonotic hookworm Ancylostoma ceylanicum identify infection-specific gene families.</title>
        <authorList>
            <person name="Schwarz E.M."/>
            <person name="Hu Y."/>
            <person name="Antoshechkin I."/>
            <person name="Miller M.M."/>
            <person name="Sternberg P.W."/>
            <person name="Aroian R.V."/>
        </authorList>
    </citation>
    <scope>NUCLEOTIDE SEQUENCE</scope>
    <source>
        <strain evidence="3">HY135</strain>
    </source>
</reference>
<dbReference type="AlphaFoldDB" id="A0A016UHH7"/>
<proteinExistence type="predicted"/>
<gene>
    <name evidence="2" type="primary">Acey_s0041.g488</name>
    <name evidence="2" type="ORF">Y032_0041g488</name>
</gene>
<evidence type="ECO:0000313" key="2">
    <source>
        <dbReference type="EMBL" id="EYC14356.1"/>
    </source>
</evidence>
<keyword evidence="1" id="KW-0472">Membrane</keyword>
<name>A0A016UHH7_9BILA</name>
<keyword evidence="1" id="KW-1133">Transmembrane helix</keyword>
<keyword evidence="1" id="KW-0812">Transmembrane</keyword>
<evidence type="ECO:0000256" key="1">
    <source>
        <dbReference type="SAM" id="Phobius"/>
    </source>
</evidence>
<keyword evidence="3" id="KW-1185">Reference proteome</keyword>
<comment type="caution">
    <text evidence="2">The sequence shown here is derived from an EMBL/GenBank/DDBJ whole genome shotgun (WGS) entry which is preliminary data.</text>
</comment>
<dbReference type="EMBL" id="JARK01001377">
    <property type="protein sequence ID" value="EYC14356.1"/>
    <property type="molecule type" value="Genomic_DNA"/>
</dbReference>